<proteinExistence type="predicted"/>
<organism evidence="2">
    <name type="scientific">marine sediment metagenome</name>
    <dbReference type="NCBI Taxonomy" id="412755"/>
    <lineage>
        <taxon>unclassified sequences</taxon>
        <taxon>metagenomes</taxon>
        <taxon>ecological metagenomes</taxon>
    </lineage>
</organism>
<dbReference type="Pfam" id="PF03853">
    <property type="entry name" value="YjeF_N"/>
    <property type="match status" value="1"/>
</dbReference>
<comment type="caution">
    <text evidence="2">The sequence shown here is derived from an EMBL/GenBank/DDBJ whole genome shotgun (WGS) entry which is preliminary data.</text>
</comment>
<gene>
    <name evidence="2" type="ORF">S01H1_23767</name>
</gene>
<evidence type="ECO:0000259" key="1">
    <source>
        <dbReference type="PROSITE" id="PS51385"/>
    </source>
</evidence>
<dbReference type="InterPro" id="IPR004443">
    <property type="entry name" value="YjeF_N_dom"/>
</dbReference>
<feature type="domain" description="YjeF N-terminal" evidence="1">
    <location>
        <begin position="9"/>
        <end position="108"/>
    </location>
</feature>
<protein>
    <recommendedName>
        <fullName evidence="1">YjeF N-terminal domain-containing protein</fullName>
    </recommendedName>
</protein>
<feature type="non-terminal residue" evidence="2">
    <location>
        <position position="108"/>
    </location>
</feature>
<dbReference type="AlphaFoldDB" id="X0UGG6"/>
<name>X0UGG6_9ZZZZ</name>
<sequence>MKVLTSTQMREIDRTAIEEIGILGTTLMENAGKQIFKKLREKFPELSKEKIVIVAGKGNNGGDGFVVARLLYNHGADPYVLLLASKGEVKGDAAVNLRMAEKIGIKIS</sequence>
<dbReference type="SUPFAM" id="SSF64153">
    <property type="entry name" value="YjeF N-terminal domain-like"/>
    <property type="match status" value="1"/>
</dbReference>
<dbReference type="EMBL" id="BARS01013848">
    <property type="protein sequence ID" value="GAF87605.1"/>
    <property type="molecule type" value="Genomic_DNA"/>
</dbReference>
<reference evidence="2" key="1">
    <citation type="journal article" date="2014" name="Front. Microbiol.">
        <title>High frequency of phylogenetically diverse reductive dehalogenase-homologous genes in deep subseafloor sedimentary metagenomes.</title>
        <authorList>
            <person name="Kawai M."/>
            <person name="Futagami T."/>
            <person name="Toyoda A."/>
            <person name="Takaki Y."/>
            <person name="Nishi S."/>
            <person name="Hori S."/>
            <person name="Arai W."/>
            <person name="Tsubouchi T."/>
            <person name="Morono Y."/>
            <person name="Uchiyama I."/>
            <person name="Ito T."/>
            <person name="Fujiyama A."/>
            <person name="Inagaki F."/>
            <person name="Takami H."/>
        </authorList>
    </citation>
    <scope>NUCLEOTIDE SEQUENCE</scope>
    <source>
        <strain evidence="2">Expedition CK06-06</strain>
    </source>
</reference>
<evidence type="ECO:0000313" key="2">
    <source>
        <dbReference type="EMBL" id="GAF87605.1"/>
    </source>
</evidence>
<dbReference type="PROSITE" id="PS51385">
    <property type="entry name" value="YJEF_N"/>
    <property type="match status" value="1"/>
</dbReference>
<dbReference type="InterPro" id="IPR036652">
    <property type="entry name" value="YjeF_N_dom_sf"/>
</dbReference>
<accession>X0UGG6</accession>
<dbReference type="Gene3D" id="3.40.50.10260">
    <property type="entry name" value="YjeF N-terminal domain"/>
    <property type="match status" value="1"/>
</dbReference>